<dbReference type="InterPro" id="IPR027417">
    <property type="entry name" value="P-loop_NTPase"/>
</dbReference>
<protein>
    <submittedName>
        <fullName evidence="6">NitT/TauT family transport system ATP-binding protein</fullName>
    </submittedName>
</protein>
<dbReference type="InterPro" id="IPR003593">
    <property type="entry name" value="AAA+_ATPase"/>
</dbReference>
<name>A0ABU0LI97_XANAG</name>
<dbReference type="RefSeq" id="WP_237345933.1">
    <property type="nucleotide sequence ID" value="NZ_JABWGX010000014.1"/>
</dbReference>
<accession>A0ABU0LI97</accession>
<dbReference type="Gene3D" id="3.40.50.300">
    <property type="entry name" value="P-loop containing nucleotide triphosphate hydrolases"/>
    <property type="match status" value="1"/>
</dbReference>
<dbReference type="PANTHER" id="PTHR42788">
    <property type="entry name" value="TAURINE IMPORT ATP-BINDING PROTEIN-RELATED"/>
    <property type="match status" value="1"/>
</dbReference>
<dbReference type="EMBL" id="JAUSVY010000010">
    <property type="protein sequence ID" value="MDQ0506803.1"/>
    <property type="molecule type" value="Genomic_DNA"/>
</dbReference>
<dbReference type="Proteomes" id="UP001241747">
    <property type="component" value="Unassembled WGS sequence"/>
</dbReference>
<evidence type="ECO:0000256" key="3">
    <source>
        <dbReference type="ARBA" id="ARBA00022741"/>
    </source>
</evidence>
<dbReference type="PROSITE" id="PS00211">
    <property type="entry name" value="ABC_TRANSPORTER_1"/>
    <property type="match status" value="1"/>
</dbReference>
<dbReference type="InterPro" id="IPR003439">
    <property type="entry name" value="ABC_transporter-like_ATP-bd"/>
</dbReference>
<proteinExistence type="inferred from homology"/>
<keyword evidence="2" id="KW-0813">Transport</keyword>
<evidence type="ECO:0000256" key="4">
    <source>
        <dbReference type="ARBA" id="ARBA00022840"/>
    </source>
</evidence>
<feature type="domain" description="ABC transporter" evidence="5">
    <location>
        <begin position="5"/>
        <end position="237"/>
    </location>
</feature>
<reference evidence="6 7" key="1">
    <citation type="submission" date="2023-07" db="EMBL/GenBank/DDBJ databases">
        <title>Genomic Encyclopedia of Type Strains, Phase IV (KMG-IV): sequencing the most valuable type-strain genomes for metagenomic binning, comparative biology and taxonomic classification.</title>
        <authorList>
            <person name="Goeker M."/>
        </authorList>
    </citation>
    <scope>NUCLEOTIDE SEQUENCE [LARGE SCALE GENOMIC DNA]</scope>
    <source>
        <strain evidence="6 7">DSM 3770</strain>
    </source>
</reference>
<dbReference type="InterPro" id="IPR050166">
    <property type="entry name" value="ABC_transporter_ATP-bind"/>
</dbReference>
<gene>
    <name evidence="6" type="ORF">QOZ94_003618</name>
</gene>
<evidence type="ECO:0000259" key="5">
    <source>
        <dbReference type="PROSITE" id="PS50893"/>
    </source>
</evidence>
<organism evidence="6 7">
    <name type="scientific">Xanthobacter agilis</name>
    <dbReference type="NCBI Taxonomy" id="47492"/>
    <lineage>
        <taxon>Bacteria</taxon>
        <taxon>Pseudomonadati</taxon>
        <taxon>Pseudomonadota</taxon>
        <taxon>Alphaproteobacteria</taxon>
        <taxon>Hyphomicrobiales</taxon>
        <taxon>Xanthobacteraceae</taxon>
        <taxon>Xanthobacter</taxon>
    </lineage>
</organism>
<evidence type="ECO:0000313" key="7">
    <source>
        <dbReference type="Proteomes" id="UP001241747"/>
    </source>
</evidence>
<dbReference type="SMART" id="SM00382">
    <property type="entry name" value="AAA"/>
    <property type="match status" value="1"/>
</dbReference>
<evidence type="ECO:0000313" key="6">
    <source>
        <dbReference type="EMBL" id="MDQ0506803.1"/>
    </source>
</evidence>
<evidence type="ECO:0000256" key="1">
    <source>
        <dbReference type="ARBA" id="ARBA00005417"/>
    </source>
</evidence>
<keyword evidence="4 6" id="KW-0067">ATP-binding</keyword>
<evidence type="ECO:0000256" key="2">
    <source>
        <dbReference type="ARBA" id="ARBA00022448"/>
    </source>
</evidence>
<dbReference type="InterPro" id="IPR017871">
    <property type="entry name" value="ABC_transporter-like_CS"/>
</dbReference>
<dbReference type="CDD" id="cd03293">
    <property type="entry name" value="ABC_NrtD_SsuB_transporters"/>
    <property type="match status" value="1"/>
</dbReference>
<dbReference type="Pfam" id="PF00005">
    <property type="entry name" value="ABC_tran"/>
    <property type="match status" value="1"/>
</dbReference>
<keyword evidence="3" id="KW-0547">Nucleotide-binding</keyword>
<dbReference type="PANTHER" id="PTHR42788:SF13">
    <property type="entry name" value="ALIPHATIC SULFONATES IMPORT ATP-BINDING PROTEIN SSUB"/>
    <property type="match status" value="1"/>
</dbReference>
<dbReference type="PROSITE" id="PS50893">
    <property type="entry name" value="ABC_TRANSPORTER_2"/>
    <property type="match status" value="1"/>
</dbReference>
<sequence length="265" mass="28685">MTKRVEIENLSFAYRGNPVLRSVNITAEGGDFVCLLGPSGCGKSTLLRLIAGLERPDAGSIRIGGAAVAGPGLDRGVVFQDYSLFPWLTAGENLVFALEQAFPGRRRRDHVEDARAQLGRVHLEGAFDKLPSQLSGGMRQRVAIARAFATDPPLLLMDEPFGALDAVTRAHLQEHLLALWQTPSGAAKTVFFVTHDVDEAILLASTVVVLGANPGRIRGVFDIDVERPRSRQSLQSNPRYLALRAAMVDLLYERSDDAGDAGTLQ</sequence>
<keyword evidence="7" id="KW-1185">Reference proteome</keyword>
<dbReference type="SUPFAM" id="SSF52540">
    <property type="entry name" value="P-loop containing nucleoside triphosphate hydrolases"/>
    <property type="match status" value="1"/>
</dbReference>
<comment type="similarity">
    <text evidence="1">Belongs to the ABC transporter superfamily.</text>
</comment>
<dbReference type="GO" id="GO:0005524">
    <property type="term" value="F:ATP binding"/>
    <property type="evidence" value="ECO:0007669"/>
    <property type="project" value="UniProtKB-KW"/>
</dbReference>
<comment type="caution">
    <text evidence="6">The sequence shown here is derived from an EMBL/GenBank/DDBJ whole genome shotgun (WGS) entry which is preliminary data.</text>
</comment>